<dbReference type="Gene3D" id="3.30.420.10">
    <property type="entry name" value="Ribonuclease H-like superfamily/Ribonuclease H"/>
    <property type="match status" value="1"/>
</dbReference>
<dbReference type="InterPro" id="IPR012337">
    <property type="entry name" value="RNaseH-like_sf"/>
</dbReference>
<dbReference type="PROSITE" id="PS50994">
    <property type="entry name" value="INTEGRASE"/>
    <property type="match status" value="1"/>
</dbReference>
<sequence>MDFNHVPADVRWAIANWPEDAERGAVTRFCERHEISRSVFYKIRRLALEVGPVGATEPGSRRPHASPTRTDEGVVEHAIAVRAWLVEQGLDAGPLSVRARMRRQGLNPPSRATLARAFAAAGVSRPEPRKRPRAANRRFVYPAPNCCWQIDAFTWSLADGTTVAVHQVIDDHSRMAVGTLVADGETAKAAVQVVSTAIRRWGVPQRLLSDNGLASGPTRRGFTGKLVDYLIDLGVKPITGKPDKPTTQGKNERFHQTLQKWLNARPPAKTIAGLQALVDEFDAYYNHERAHQAIDGLTPAEAWAATAPAPEPTPQPRMPPVPPRAARPPAVISPSTIDPNPPAPGPAASPVRRPRLTRPGPEGAADARVRTNGQVTMLGCLFYISTDRAGQSVRVVWNTSTIEFLTHDGESLTHYPRPTSTGWYYGPRNPDGFPLASIPQTPTAGAPDAVERTVSKGGYVGALGCKFYASTTRQGQKVTLAWSQDTVTITDTTGAEIYRYARPTQTGTWHGPRQPPTKS</sequence>
<dbReference type="InterPro" id="IPR036397">
    <property type="entry name" value="RNaseH_sf"/>
</dbReference>
<protein>
    <submittedName>
        <fullName evidence="3">Transposase InsO family protein</fullName>
    </submittedName>
</protein>
<dbReference type="GO" id="GO:0015074">
    <property type="term" value="P:DNA integration"/>
    <property type="evidence" value="ECO:0007669"/>
    <property type="project" value="InterPro"/>
</dbReference>
<evidence type="ECO:0000256" key="1">
    <source>
        <dbReference type="SAM" id="MobiDB-lite"/>
    </source>
</evidence>
<dbReference type="InterPro" id="IPR001584">
    <property type="entry name" value="Integrase_cat-core"/>
</dbReference>
<evidence type="ECO:0000313" key="3">
    <source>
        <dbReference type="EMBL" id="RZS60694.1"/>
    </source>
</evidence>
<keyword evidence="4" id="KW-1185">Reference proteome</keyword>
<gene>
    <name evidence="3" type="ORF">EV386_0967</name>
</gene>
<dbReference type="AlphaFoldDB" id="A0A4Q7M049"/>
<evidence type="ECO:0000259" key="2">
    <source>
        <dbReference type="PROSITE" id="PS50994"/>
    </source>
</evidence>
<organism evidence="3 4">
    <name type="scientific">Xylanimonas ulmi</name>
    <dbReference type="NCBI Taxonomy" id="228973"/>
    <lineage>
        <taxon>Bacteria</taxon>
        <taxon>Bacillati</taxon>
        <taxon>Actinomycetota</taxon>
        <taxon>Actinomycetes</taxon>
        <taxon>Micrococcales</taxon>
        <taxon>Promicromonosporaceae</taxon>
        <taxon>Xylanimonas</taxon>
    </lineage>
</organism>
<dbReference type="PANTHER" id="PTHR35004">
    <property type="entry name" value="TRANSPOSASE RV3428C-RELATED"/>
    <property type="match status" value="1"/>
</dbReference>
<dbReference type="GO" id="GO:0003676">
    <property type="term" value="F:nucleic acid binding"/>
    <property type="evidence" value="ECO:0007669"/>
    <property type="project" value="InterPro"/>
</dbReference>
<feature type="region of interest" description="Disordered" evidence="1">
    <location>
        <begin position="53"/>
        <end position="72"/>
    </location>
</feature>
<proteinExistence type="predicted"/>
<dbReference type="SUPFAM" id="SSF53098">
    <property type="entry name" value="Ribonuclease H-like"/>
    <property type="match status" value="1"/>
</dbReference>
<dbReference type="EMBL" id="SGWX01000001">
    <property type="protein sequence ID" value="RZS60694.1"/>
    <property type="molecule type" value="Genomic_DNA"/>
</dbReference>
<comment type="caution">
    <text evidence="3">The sequence shown here is derived from an EMBL/GenBank/DDBJ whole genome shotgun (WGS) entry which is preliminary data.</text>
</comment>
<feature type="compositionally biased region" description="Pro residues" evidence="1">
    <location>
        <begin position="309"/>
        <end position="326"/>
    </location>
</feature>
<dbReference type="RefSeq" id="WP_130412802.1">
    <property type="nucleotide sequence ID" value="NZ_SGWX01000001.1"/>
</dbReference>
<dbReference type="Pfam" id="PF13683">
    <property type="entry name" value="rve_3"/>
    <property type="match status" value="1"/>
</dbReference>
<feature type="region of interest" description="Disordered" evidence="1">
    <location>
        <begin position="306"/>
        <end position="370"/>
    </location>
</feature>
<name>A0A4Q7M049_9MICO</name>
<dbReference type="PANTHER" id="PTHR35004:SF7">
    <property type="entry name" value="INTEGRASE PROTEIN"/>
    <property type="match status" value="1"/>
</dbReference>
<dbReference type="Proteomes" id="UP000293852">
    <property type="component" value="Unassembled WGS sequence"/>
</dbReference>
<feature type="domain" description="Integrase catalytic" evidence="2">
    <location>
        <begin position="140"/>
        <end position="307"/>
    </location>
</feature>
<evidence type="ECO:0000313" key="4">
    <source>
        <dbReference type="Proteomes" id="UP000293852"/>
    </source>
</evidence>
<reference evidence="3 4" key="1">
    <citation type="submission" date="2019-02" db="EMBL/GenBank/DDBJ databases">
        <title>Sequencing the genomes of 1000 actinobacteria strains.</title>
        <authorList>
            <person name="Klenk H.-P."/>
        </authorList>
    </citation>
    <scope>NUCLEOTIDE SEQUENCE [LARGE SCALE GENOMIC DNA]</scope>
    <source>
        <strain evidence="3 4">DSM 16932</strain>
    </source>
</reference>
<dbReference type="OrthoDB" id="52928at2"/>
<accession>A0A4Q7M049</accession>